<keyword evidence="5" id="KW-1185">Reference proteome</keyword>
<comment type="caution">
    <text evidence="4">The sequence shown here is derived from an EMBL/GenBank/DDBJ whole genome shotgun (WGS) entry which is preliminary data.</text>
</comment>
<dbReference type="GO" id="GO:0004553">
    <property type="term" value="F:hydrolase activity, hydrolyzing O-glycosyl compounds"/>
    <property type="evidence" value="ECO:0007669"/>
    <property type="project" value="InterPro"/>
</dbReference>
<name>A0A1Y2A2I8_9PLEO</name>
<dbReference type="InterPro" id="IPR050546">
    <property type="entry name" value="Glycosyl_Hydrlase_16"/>
</dbReference>
<comment type="similarity">
    <text evidence="1">Belongs to the glycosyl hydrolase 16 family.</text>
</comment>
<feature type="domain" description="GH16" evidence="3">
    <location>
        <begin position="146"/>
        <end position="460"/>
    </location>
</feature>
<evidence type="ECO:0000313" key="5">
    <source>
        <dbReference type="Proteomes" id="UP000193144"/>
    </source>
</evidence>
<dbReference type="Pfam" id="PF00722">
    <property type="entry name" value="Glyco_hydro_16"/>
    <property type="match status" value="1"/>
</dbReference>
<accession>A0A1Y2A2I8</accession>
<dbReference type="STRING" id="1231657.A0A1Y2A2I8"/>
<evidence type="ECO:0000313" key="4">
    <source>
        <dbReference type="EMBL" id="ORY16517.1"/>
    </source>
</evidence>
<dbReference type="OrthoDB" id="4781at2759"/>
<feature type="transmembrane region" description="Helical" evidence="2">
    <location>
        <begin position="87"/>
        <end position="105"/>
    </location>
</feature>
<dbReference type="GO" id="GO:0005975">
    <property type="term" value="P:carbohydrate metabolic process"/>
    <property type="evidence" value="ECO:0007669"/>
    <property type="project" value="InterPro"/>
</dbReference>
<proteinExistence type="inferred from homology"/>
<dbReference type="FunFam" id="2.60.120.200:FF:000178">
    <property type="entry name" value="Glycoside hydrolase family 16 protein"/>
    <property type="match status" value="1"/>
</dbReference>
<dbReference type="EMBL" id="MCFA01000017">
    <property type="protein sequence ID" value="ORY16517.1"/>
    <property type="molecule type" value="Genomic_DNA"/>
</dbReference>
<keyword evidence="4" id="KW-0378">Hydrolase</keyword>
<sequence length="460" mass="51899">MGFTDIEFPFSKGRFQAAPTAAPAAEPAQNSLEIETFRPPSLPSTVPSAYRTPRKAKHTFASYRLKGEYNQPWLDDKRIQRTKYSNWIVWLFVLLALCVSGYLSYDGAKGAKNGDYCLILDDKFDNIDPAVWSHEVQIGGFGTGSFDWTTADKTNSFTDADGLHIVPTLTKDTTGISEQQIFNGYTLNLTKGEGDGSCTSPDYKACSIRSNLTTGATIPPVRSARLSTKGKKSIKYGRVEVTAKMPCGDWLWPAIWMMPEESKYGEWPASGEIDIAEMRGNNWRYPLGRDAIVSSLHWGPTSKMDAYWRTYGTKFLRRTDFTKDFHTFGLQWSENYLFTYLDSRLKQVFYMKFGSKDTMWQRGQFEGATVNETVVTNPWSKTGRANTPFDENFYLILNVAVGAQNGWFFDGKFNKPWVDNGASAVADFAKAQDEWLPTWGEGNSRGMTVKSVKMWREGLC</sequence>
<evidence type="ECO:0000256" key="1">
    <source>
        <dbReference type="ARBA" id="ARBA00006865"/>
    </source>
</evidence>
<evidence type="ECO:0000259" key="3">
    <source>
        <dbReference type="PROSITE" id="PS51762"/>
    </source>
</evidence>
<protein>
    <submittedName>
        <fullName evidence="4">Glycosyl hydrolase</fullName>
    </submittedName>
</protein>
<organism evidence="4 5">
    <name type="scientific">Clohesyomyces aquaticus</name>
    <dbReference type="NCBI Taxonomy" id="1231657"/>
    <lineage>
        <taxon>Eukaryota</taxon>
        <taxon>Fungi</taxon>
        <taxon>Dikarya</taxon>
        <taxon>Ascomycota</taxon>
        <taxon>Pezizomycotina</taxon>
        <taxon>Dothideomycetes</taxon>
        <taxon>Pleosporomycetidae</taxon>
        <taxon>Pleosporales</taxon>
        <taxon>Lindgomycetaceae</taxon>
        <taxon>Clohesyomyces</taxon>
    </lineage>
</organism>
<dbReference type="PROSITE" id="PS51762">
    <property type="entry name" value="GH16_2"/>
    <property type="match status" value="1"/>
</dbReference>
<keyword evidence="2" id="KW-1133">Transmembrane helix</keyword>
<gene>
    <name evidence="4" type="ORF">BCR34DRAFT_556722</name>
</gene>
<evidence type="ECO:0000256" key="2">
    <source>
        <dbReference type="SAM" id="Phobius"/>
    </source>
</evidence>
<dbReference type="PANTHER" id="PTHR10963:SF55">
    <property type="entry name" value="GLYCOSIDE HYDROLASE FAMILY 16 PROTEIN"/>
    <property type="match status" value="1"/>
</dbReference>
<dbReference type="Proteomes" id="UP000193144">
    <property type="component" value="Unassembled WGS sequence"/>
</dbReference>
<keyword evidence="2" id="KW-0812">Transmembrane</keyword>
<keyword evidence="2" id="KW-0472">Membrane</keyword>
<dbReference type="InterPro" id="IPR013320">
    <property type="entry name" value="ConA-like_dom_sf"/>
</dbReference>
<dbReference type="PANTHER" id="PTHR10963">
    <property type="entry name" value="GLYCOSYL HYDROLASE-RELATED"/>
    <property type="match status" value="1"/>
</dbReference>
<dbReference type="InterPro" id="IPR000757">
    <property type="entry name" value="Beta-glucanase-like"/>
</dbReference>
<dbReference type="AlphaFoldDB" id="A0A1Y2A2I8"/>
<dbReference type="Gene3D" id="2.60.120.200">
    <property type="match status" value="1"/>
</dbReference>
<reference evidence="4 5" key="1">
    <citation type="submission" date="2016-07" db="EMBL/GenBank/DDBJ databases">
        <title>Pervasive Adenine N6-methylation of Active Genes in Fungi.</title>
        <authorList>
            <consortium name="DOE Joint Genome Institute"/>
            <person name="Mondo S.J."/>
            <person name="Dannebaum R.O."/>
            <person name="Kuo R.C."/>
            <person name="Labutti K."/>
            <person name="Haridas S."/>
            <person name="Kuo A."/>
            <person name="Salamov A."/>
            <person name="Ahrendt S.R."/>
            <person name="Lipzen A."/>
            <person name="Sullivan W."/>
            <person name="Andreopoulos W.B."/>
            <person name="Clum A."/>
            <person name="Lindquist E."/>
            <person name="Daum C."/>
            <person name="Ramamoorthy G.K."/>
            <person name="Gryganskyi A."/>
            <person name="Culley D."/>
            <person name="Magnuson J.K."/>
            <person name="James T.Y."/>
            <person name="O'Malley M.A."/>
            <person name="Stajich J.E."/>
            <person name="Spatafora J.W."/>
            <person name="Visel A."/>
            <person name="Grigoriev I.V."/>
        </authorList>
    </citation>
    <scope>NUCLEOTIDE SEQUENCE [LARGE SCALE GENOMIC DNA]</scope>
    <source>
        <strain evidence="4 5">CBS 115471</strain>
    </source>
</reference>
<dbReference type="SUPFAM" id="SSF49899">
    <property type="entry name" value="Concanavalin A-like lectins/glucanases"/>
    <property type="match status" value="1"/>
</dbReference>